<dbReference type="EMBL" id="LR593887">
    <property type="protein sequence ID" value="VTS07946.1"/>
    <property type="molecule type" value="Genomic_DNA"/>
</dbReference>
<evidence type="ECO:0000313" key="2">
    <source>
        <dbReference type="Proteomes" id="UP000464378"/>
    </source>
</evidence>
<dbReference type="KEGG" id="tim:GMBLW1_38980"/>
<dbReference type="RefSeq" id="WP_162660388.1">
    <property type="nucleotide sequence ID" value="NZ_LR593887.1"/>
</dbReference>
<evidence type="ECO:0008006" key="3">
    <source>
        <dbReference type="Google" id="ProtNLM"/>
    </source>
</evidence>
<keyword evidence="2" id="KW-1185">Reference proteome</keyword>
<sequence>MRTIPTRLLEIAMRRMFQPAGLIVWLLLIGTAHADEAATKREFKALQGTWTVIEAQMDGDSFDRIVGGTLKITDVNFEIKTKSGSELTGDLHLDPTKKPKHLNFTHQSGALQDKTWQAIYEIKDGELKLCYAEADSGKDRPDAFETTKDSGRLFLVLKRESK</sequence>
<dbReference type="Proteomes" id="UP000464378">
    <property type="component" value="Chromosome"/>
</dbReference>
<dbReference type="AlphaFoldDB" id="A0A6C2YWT6"/>
<gene>
    <name evidence="1" type="ORF">GMBLW1_38980</name>
</gene>
<dbReference type="NCBIfam" id="TIGR03067">
    <property type="entry name" value="Planc_TIGR03067"/>
    <property type="match status" value="1"/>
</dbReference>
<organism evidence="1">
    <name type="scientific">Tuwongella immobilis</name>
    <dbReference type="NCBI Taxonomy" id="692036"/>
    <lineage>
        <taxon>Bacteria</taxon>
        <taxon>Pseudomonadati</taxon>
        <taxon>Planctomycetota</taxon>
        <taxon>Planctomycetia</taxon>
        <taxon>Gemmatales</taxon>
        <taxon>Gemmataceae</taxon>
        <taxon>Tuwongella</taxon>
    </lineage>
</organism>
<accession>A0A6C2YWT6</accession>
<protein>
    <recommendedName>
        <fullName evidence="3">TIGR03067 domain-containing protein</fullName>
    </recommendedName>
</protein>
<dbReference type="EMBL" id="LR586016">
    <property type="protein sequence ID" value="VIP05295.1"/>
    <property type="molecule type" value="Genomic_DNA"/>
</dbReference>
<dbReference type="InterPro" id="IPR017504">
    <property type="entry name" value="CHP03067_Planctomycetes"/>
</dbReference>
<name>A0A6C2YWT6_9BACT</name>
<evidence type="ECO:0000313" key="1">
    <source>
        <dbReference type="EMBL" id="VIP05295.1"/>
    </source>
</evidence>
<reference evidence="1" key="1">
    <citation type="submission" date="2019-04" db="EMBL/GenBank/DDBJ databases">
        <authorList>
            <consortium name="Science for Life Laboratories"/>
        </authorList>
    </citation>
    <scope>NUCLEOTIDE SEQUENCE</scope>
    <source>
        <strain evidence="1">MBLW1</strain>
    </source>
</reference>
<dbReference type="InParanoid" id="A0A6C2YWT6"/>
<proteinExistence type="predicted"/>